<comment type="caution">
    <text evidence="7">The sequence shown here is derived from an EMBL/GenBank/DDBJ whole genome shotgun (WGS) entry which is preliminary data.</text>
</comment>
<keyword evidence="3" id="KW-1133">Transmembrane helix</keyword>
<evidence type="ECO:0000313" key="8">
    <source>
        <dbReference type="Proteomes" id="UP000094487"/>
    </source>
</evidence>
<dbReference type="PROSITE" id="PS52015">
    <property type="entry name" value="TONB_CTD"/>
    <property type="match status" value="1"/>
</dbReference>
<reference evidence="7 8" key="1">
    <citation type="submission" date="2016-08" db="EMBL/GenBank/DDBJ databases">
        <title>Draft genome of the agarase producing Sphingomonas sp. MCT13.</title>
        <authorList>
            <person name="D'Andrea M.M."/>
            <person name="Rossolini G.M."/>
            <person name="Thaller M.C."/>
        </authorList>
    </citation>
    <scope>NUCLEOTIDE SEQUENCE [LARGE SCALE GENOMIC DNA]</scope>
    <source>
        <strain evidence="7 8">MCT13</strain>
    </source>
</reference>
<name>A0A1E3LZ05_9SPHN</name>
<feature type="region of interest" description="Disordered" evidence="5">
    <location>
        <begin position="49"/>
        <end position="86"/>
    </location>
</feature>
<dbReference type="EMBL" id="MDDS01000009">
    <property type="protein sequence ID" value="ODP38978.1"/>
    <property type="molecule type" value="Genomic_DNA"/>
</dbReference>
<feature type="domain" description="TonB C-terminal" evidence="6">
    <location>
        <begin position="132"/>
        <end position="223"/>
    </location>
</feature>
<dbReference type="OrthoDB" id="1685233at2"/>
<dbReference type="STRING" id="1888892.BFL28_12295"/>
<dbReference type="InterPro" id="IPR037682">
    <property type="entry name" value="TonB_C"/>
</dbReference>
<dbReference type="GO" id="GO:0016020">
    <property type="term" value="C:membrane"/>
    <property type="evidence" value="ECO:0007669"/>
    <property type="project" value="UniProtKB-SubCell"/>
</dbReference>
<evidence type="ECO:0000256" key="1">
    <source>
        <dbReference type="ARBA" id="ARBA00004167"/>
    </source>
</evidence>
<keyword evidence="4" id="KW-0472">Membrane</keyword>
<dbReference type="Proteomes" id="UP000094487">
    <property type="component" value="Unassembled WGS sequence"/>
</dbReference>
<keyword evidence="2" id="KW-0812">Transmembrane</keyword>
<evidence type="ECO:0000259" key="6">
    <source>
        <dbReference type="PROSITE" id="PS52015"/>
    </source>
</evidence>
<sequence length="223" mass="23922">MYANRYDGSRASRPLSAGAALLVNGALMMGLVLAVPTIVSGPDETTLWTTNVPITSPPPPQKDEPVAMKKAATPTTPPLKQSDPIVKTLPSGPTLESVRDPVIPGFDPPVGPSGAGGIVIDPPAPPQPVLASAEIDPRYADSFQPDYPGSELRRQQEGLVKVRVLIGIDGRIKAVEQLSSPTPGFFEATRRHAFGKWRFKPATRDGVPVESWKVMTVRFQITR</sequence>
<proteinExistence type="predicted"/>
<dbReference type="Pfam" id="PF03544">
    <property type="entry name" value="TonB_C"/>
    <property type="match status" value="1"/>
</dbReference>
<evidence type="ECO:0000256" key="5">
    <source>
        <dbReference type="SAM" id="MobiDB-lite"/>
    </source>
</evidence>
<dbReference type="NCBIfam" id="TIGR01352">
    <property type="entry name" value="tonB_Cterm"/>
    <property type="match status" value="1"/>
</dbReference>
<dbReference type="SUPFAM" id="SSF74653">
    <property type="entry name" value="TolA/TonB C-terminal domain"/>
    <property type="match status" value="1"/>
</dbReference>
<protein>
    <recommendedName>
        <fullName evidence="6">TonB C-terminal domain-containing protein</fullName>
    </recommendedName>
</protein>
<comment type="subcellular location">
    <subcellularLocation>
        <location evidence="1">Membrane</location>
        <topology evidence="1">Single-pass membrane protein</topology>
    </subcellularLocation>
</comment>
<accession>A0A1E3LZ05</accession>
<dbReference type="GO" id="GO:0055085">
    <property type="term" value="P:transmembrane transport"/>
    <property type="evidence" value="ECO:0007669"/>
    <property type="project" value="InterPro"/>
</dbReference>
<evidence type="ECO:0000256" key="4">
    <source>
        <dbReference type="ARBA" id="ARBA00023136"/>
    </source>
</evidence>
<evidence type="ECO:0000256" key="2">
    <source>
        <dbReference type="ARBA" id="ARBA00022692"/>
    </source>
</evidence>
<keyword evidence="8" id="KW-1185">Reference proteome</keyword>
<evidence type="ECO:0000256" key="3">
    <source>
        <dbReference type="ARBA" id="ARBA00022989"/>
    </source>
</evidence>
<organism evidence="7 8">
    <name type="scientific">Sphingomonas turrisvirgatae</name>
    <dbReference type="NCBI Taxonomy" id="1888892"/>
    <lineage>
        <taxon>Bacteria</taxon>
        <taxon>Pseudomonadati</taxon>
        <taxon>Pseudomonadota</taxon>
        <taxon>Alphaproteobacteria</taxon>
        <taxon>Sphingomonadales</taxon>
        <taxon>Sphingomonadaceae</taxon>
        <taxon>Sphingomonas</taxon>
    </lineage>
</organism>
<gene>
    <name evidence="7" type="ORF">BFL28_12295</name>
</gene>
<evidence type="ECO:0000313" key="7">
    <source>
        <dbReference type="EMBL" id="ODP38978.1"/>
    </source>
</evidence>
<dbReference type="AlphaFoldDB" id="A0A1E3LZ05"/>
<dbReference type="InterPro" id="IPR006260">
    <property type="entry name" value="TonB/TolA_C"/>
</dbReference>
<dbReference type="RefSeq" id="WP_069319311.1">
    <property type="nucleotide sequence ID" value="NZ_MDDS01000009.1"/>
</dbReference>
<dbReference type="Gene3D" id="3.30.1150.10">
    <property type="match status" value="1"/>
</dbReference>